<feature type="binding site" evidence="9">
    <location>
        <position position="26"/>
    </location>
    <ligand>
        <name>3-phosphoshikimate</name>
        <dbReference type="ChEBI" id="CHEBI:145989"/>
    </ligand>
</feature>
<dbReference type="GO" id="GO:0003866">
    <property type="term" value="F:3-phosphoshikimate 1-carboxyvinyltransferase activity"/>
    <property type="evidence" value="ECO:0007669"/>
    <property type="project" value="UniProtKB-UniRule"/>
</dbReference>
<name>A0A1L8D0F2_9THEO</name>
<dbReference type="InterPro" id="IPR013792">
    <property type="entry name" value="RNA3'P_cycl/enolpyr_Trfase_a/b"/>
</dbReference>
<sequence length="428" mass="45956">MKKITAVKKGLKGQVTVPGDKSISHRALILGALAEGITEIENFLVAQDTLATLNCLKKYGVRIERKDAFVRIFGSDQNFSEPQDVLDAQNSGTTIRLLSGVAATFPFVSVFTGDASLRRRPMKRVLEPLTQMGAMVLARGQGDYAPFAIKGGKLRGQDFILKKASAQVKSALLLAGLRAEGNTSVTEPQLSRDHTERMLVGFGAKIKREGLRVEISGGQKLLGQKVVVPGDFSTASFFIVAALVVPDSHLIIKNVGLNPTRTGLLTVLKEMGANIQILNFHENSGEPVGDLEVKYSPLKAVEVPPEIVPAMIDEFPILAVAMALAYGKSQVRGAEELRVKESDRIKSIVSEFSKMGVAVKELPDGFIISGGNKILGTTVDSHHDHRIAMSLAVLGLTAAGTTEILNAEAVAISYPEFFQQLSKLTEGA</sequence>
<accession>A0A1L8D0F2</accession>
<comment type="subcellular location">
    <subcellularLocation>
        <location evidence="9">Cytoplasm</location>
    </subcellularLocation>
</comment>
<evidence type="ECO:0000256" key="4">
    <source>
        <dbReference type="ARBA" id="ARBA00022490"/>
    </source>
</evidence>
<feature type="active site" description="Proton acceptor" evidence="9">
    <location>
        <position position="313"/>
    </location>
</feature>
<feature type="binding site" evidence="9">
    <location>
        <position position="344"/>
    </location>
    <ligand>
        <name>phosphoenolpyruvate</name>
        <dbReference type="ChEBI" id="CHEBI:58702"/>
    </ligand>
</feature>
<comment type="caution">
    <text evidence="9">Lacks conserved residue(s) required for the propagation of feature annotation.</text>
</comment>
<feature type="binding site" evidence="9">
    <location>
        <position position="167"/>
    </location>
    <ligand>
        <name>3-phosphoshikimate</name>
        <dbReference type="ChEBI" id="CHEBI:145989"/>
    </ligand>
</feature>
<evidence type="ECO:0000256" key="9">
    <source>
        <dbReference type="HAMAP-Rule" id="MF_00210"/>
    </source>
</evidence>
<evidence type="ECO:0000256" key="5">
    <source>
        <dbReference type="ARBA" id="ARBA00022605"/>
    </source>
</evidence>
<evidence type="ECO:0000256" key="2">
    <source>
        <dbReference type="ARBA" id="ARBA00004811"/>
    </source>
</evidence>
<evidence type="ECO:0000256" key="1">
    <source>
        <dbReference type="ARBA" id="ARBA00002174"/>
    </source>
</evidence>
<comment type="caution">
    <text evidence="11">The sequence shown here is derived from an EMBL/GenBank/DDBJ whole genome shotgun (WGS) entry which is preliminary data.</text>
</comment>
<keyword evidence="6 9" id="KW-0808">Transferase</keyword>
<protein>
    <recommendedName>
        <fullName evidence="9">3-phosphoshikimate 1-carboxyvinyltransferase</fullName>
        <ecNumber evidence="9">2.5.1.19</ecNumber>
    </recommendedName>
    <alternativeName>
        <fullName evidence="9">5-enolpyruvylshikimate-3-phosphate synthase</fullName>
        <shortName evidence="9">EPSP synthase</shortName>
        <shortName evidence="9">EPSPS</shortName>
    </alternativeName>
</protein>
<keyword evidence="7 9" id="KW-0057">Aromatic amino acid biosynthesis</keyword>
<feature type="binding site" evidence="9">
    <location>
        <position position="21"/>
    </location>
    <ligand>
        <name>phosphoenolpyruvate</name>
        <dbReference type="ChEBI" id="CHEBI:58702"/>
    </ligand>
</feature>
<dbReference type="STRING" id="661089.ciss_05560"/>
<comment type="pathway">
    <text evidence="2 9">Metabolic intermediate biosynthesis; chorismate biosynthesis; chorismate from D-erythrose 4-phosphate and phosphoenolpyruvate: step 6/7.</text>
</comment>
<feature type="binding site" evidence="9">
    <location>
        <position position="386"/>
    </location>
    <ligand>
        <name>phosphoenolpyruvate</name>
        <dbReference type="ChEBI" id="CHEBI:58702"/>
    </ligand>
</feature>
<dbReference type="PROSITE" id="PS00885">
    <property type="entry name" value="EPSP_SYNTHASE_2"/>
    <property type="match status" value="1"/>
</dbReference>
<dbReference type="NCBIfam" id="TIGR01356">
    <property type="entry name" value="aroA"/>
    <property type="match status" value="1"/>
</dbReference>
<keyword evidence="5 9" id="KW-0028">Amino-acid biosynthesis</keyword>
<dbReference type="Proteomes" id="UP000187338">
    <property type="component" value="Unassembled WGS sequence"/>
</dbReference>
<keyword evidence="4 9" id="KW-0963">Cytoplasm</keyword>
<dbReference type="PROSITE" id="PS00104">
    <property type="entry name" value="EPSP_SYNTHASE_1"/>
    <property type="match status" value="1"/>
</dbReference>
<feature type="binding site" evidence="9">
    <location>
        <position position="21"/>
    </location>
    <ligand>
        <name>3-phosphoshikimate</name>
        <dbReference type="ChEBI" id="CHEBI:145989"/>
    </ligand>
</feature>
<dbReference type="AlphaFoldDB" id="A0A1L8D0F2"/>
<feature type="binding site" evidence="9">
    <location>
        <position position="167"/>
    </location>
    <ligand>
        <name>phosphoenolpyruvate</name>
        <dbReference type="ChEBI" id="CHEBI:58702"/>
    </ligand>
</feature>
<dbReference type="PANTHER" id="PTHR21090">
    <property type="entry name" value="AROM/DEHYDROQUINATE SYNTHASE"/>
    <property type="match status" value="1"/>
</dbReference>
<comment type="function">
    <text evidence="1 9">Catalyzes the transfer of the enolpyruvyl moiety of phosphoenolpyruvate (PEP) to the 5-hydroxyl of shikimate-3-phosphate (S3P) to produce enolpyruvyl shikimate-3-phosphate and inorganic phosphate.</text>
</comment>
<organism evidence="11 12">
    <name type="scientific">Carboxydothermus islandicus</name>
    <dbReference type="NCBI Taxonomy" id="661089"/>
    <lineage>
        <taxon>Bacteria</taxon>
        <taxon>Bacillati</taxon>
        <taxon>Bacillota</taxon>
        <taxon>Clostridia</taxon>
        <taxon>Thermoanaerobacterales</taxon>
        <taxon>Thermoanaerobacteraceae</taxon>
        <taxon>Carboxydothermus</taxon>
    </lineage>
</organism>
<dbReference type="EC" id="2.5.1.19" evidence="9"/>
<dbReference type="EMBL" id="BDJL01000011">
    <property type="protein sequence ID" value="GAV24623.1"/>
    <property type="molecule type" value="Genomic_DNA"/>
</dbReference>
<dbReference type="InterPro" id="IPR036968">
    <property type="entry name" value="Enolpyruvate_Tfrase_sf"/>
</dbReference>
<dbReference type="FunFam" id="3.65.10.10:FF:000006">
    <property type="entry name" value="3-phosphoshikimate 1-carboxyvinyltransferase"/>
    <property type="match status" value="1"/>
</dbReference>
<feature type="domain" description="Enolpyruvate transferase" evidence="10">
    <location>
        <begin position="9"/>
        <end position="421"/>
    </location>
</feature>
<gene>
    <name evidence="9" type="primary">aroA</name>
    <name evidence="11" type="ORF">ciss_05560</name>
</gene>
<dbReference type="Pfam" id="PF00275">
    <property type="entry name" value="EPSP_synthase"/>
    <property type="match status" value="1"/>
</dbReference>
<dbReference type="InterPro" id="IPR001986">
    <property type="entry name" value="Enolpyruvate_Tfrase_dom"/>
</dbReference>
<feature type="binding site" evidence="9">
    <location>
        <position position="120"/>
    </location>
    <ligand>
        <name>phosphoenolpyruvate</name>
        <dbReference type="ChEBI" id="CHEBI:58702"/>
    </ligand>
</feature>
<dbReference type="RefSeq" id="WP_075864819.1">
    <property type="nucleotide sequence ID" value="NZ_BDJL01000011.1"/>
</dbReference>
<dbReference type="InterPro" id="IPR023193">
    <property type="entry name" value="EPSP_synthase_CS"/>
</dbReference>
<evidence type="ECO:0000256" key="3">
    <source>
        <dbReference type="ARBA" id="ARBA00009948"/>
    </source>
</evidence>
<comment type="catalytic activity">
    <reaction evidence="8">
        <text>3-phosphoshikimate + phosphoenolpyruvate = 5-O-(1-carboxyvinyl)-3-phosphoshikimate + phosphate</text>
        <dbReference type="Rhea" id="RHEA:21256"/>
        <dbReference type="ChEBI" id="CHEBI:43474"/>
        <dbReference type="ChEBI" id="CHEBI:57701"/>
        <dbReference type="ChEBI" id="CHEBI:58702"/>
        <dbReference type="ChEBI" id="CHEBI:145989"/>
        <dbReference type="EC" id="2.5.1.19"/>
    </reaction>
    <physiologicalReaction direction="left-to-right" evidence="8">
        <dbReference type="Rhea" id="RHEA:21257"/>
    </physiologicalReaction>
</comment>
<evidence type="ECO:0000256" key="6">
    <source>
        <dbReference type="ARBA" id="ARBA00022679"/>
    </source>
</evidence>
<dbReference type="PIRSF" id="PIRSF000505">
    <property type="entry name" value="EPSPS"/>
    <property type="match status" value="1"/>
</dbReference>
<feature type="binding site" evidence="9">
    <location>
        <position position="340"/>
    </location>
    <ligand>
        <name>3-phosphoshikimate</name>
        <dbReference type="ChEBI" id="CHEBI:145989"/>
    </ligand>
</feature>
<dbReference type="GO" id="GO:0005737">
    <property type="term" value="C:cytoplasm"/>
    <property type="evidence" value="ECO:0007669"/>
    <property type="project" value="UniProtKB-SubCell"/>
</dbReference>
<dbReference type="GO" id="GO:0009423">
    <property type="term" value="P:chorismate biosynthetic process"/>
    <property type="evidence" value="ECO:0007669"/>
    <property type="project" value="UniProtKB-UniRule"/>
</dbReference>
<dbReference type="HAMAP" id="MF_00210">
    <property type="entry name" value="EPSP_synth"/>
    <property type="match status" value="1"/>
</dbReference>
<comment type="subunit">
    <text evidence="9">Monomer.</text>
</comment>
<reference evidence="12" key="1">
    <citation type="submission" date="2016-12" db="EMBL/GenBank/DDBJ databases">
        <title>Draft Genome Sequences od Carboxydothermus pertinax and islandicus, Hydrogenogenic Carboxydotrophic Bacteria.</title>
        <authorList>
            <person name="Fukuyama Y."/>
            <person name="Ohmae K."/>
            <person name="Yoneda Y."/>
            <person name="Yoshida T."/>
            <person name="Sako Y."/>
        </authorList>
    </citation>
    <scope>NUCLEOTIDE SEQUENCE [LARGE SCALE GENOMIC DNA]</scope>
    <source>
        <strain evidence="12">SET</strain>
    </source>
</reference>
<dbReference type="GO" id="GO:0009073">
    <property type="term" value="P:aromatic amino acid family biosynthetic process"/>
    <property type="evidence" value="ECO:0007669"/>
    <property type="project" value="UniProtKB-KW"/>
</dbReference>
<dbReference type="UniPathway" id="UPA00053">
    <property type="reaction ID" value="UER00089"/>
</dbReference>
<proteinExistence type="inferred from homology"/>
<evidence type="ECO:0000313" key="11">
    <source>
        <dbReference type="EMBL" id="GAV24623.1"/>
    </source>
</evidence>
<dbReference type="SUPFAM" id="SSF55205">
    <property type="entry name" value="EPT/RTPC-like"/>
    <property type="match status" value="1"/>
</dbReference>
<feature type="binding site" evidence="9">
    <location>
        <position position="165"/>
    </location>
    <ligand>
        <name>3-phosphoshikimate</name>
        <dbReference type="ChEBI" id="CHEBI:145989"/>
    </ligand>
</feature>
<dbReference type="PANTHER" id="PTHR21090:SF5">
    <property type="entry name" value="PENTAFUNCTIONAL AROM POLYPEPTIDE"/>
    <property type="match status" value="1"/>
</dbReference>
<dbReference type="GO" id="GO:0008652">
    <property type="term" value="P:amino acid biosynthetic process"/>
    <property type="evidence" value="ECO:0007669"/>
    <property type="project" value="UniProtKB-KW"/>
</dbReference>
<dbReference type="FunFam" id="3.65.10.10:FF:000005">
    <property type="entry name" value="3-phosphoshikimate 1-carboxyvinyltransferase"/>
    <property type="match status" value="1"/>
</dbReference>
<comment type="similarity">
    <text evidence="3 9">Belongs to the EPSP synthase family.</text>
</comment>
<feature type="binding site" evidence="9">
    <location>
        <position position="92"/>
    </location>
    <ligand>
        <name>phosphoenolpyruvate</name>
        <dbReference type="ChEBI" id="CHEBI:58702"/>
    </ligand>
</feature>
<keyword evidence="12" id="KW-1185">Reference proteome</keyword>
<feature type="binding site" evidence="9">
    <location>
        <position position="22"/>
    </location>
    <ligand>
        <name>3-phosphoshikimate</name>
        <dbReference type="ChEBI" id="CHEBI:145989"/>
    </ligand>
</feature>
<dbReference type="OrthoDB" id="9809920at2"/>
<dbReference type="CDD" id="cd01556">
    <property type="entry name" value="EPSP_synthase"/>
    <property type="match status" value="1"/>
</dbReference>
<evidence type="ECO:0000256" key="7">
    <source>
        <dbReference type="ARBA" id="ARBA00023141"/>
    </source>
</evidence>
<evidence type="ECO:0000313" key="12">
    <source>
        <dbReference type="Proteomes" id="UP000187338"/>
    </source>
</evidence>
<dbReference type="InterPro" id="IPR006264">
    <property type="entry name" value="EPSP_synthase"/>
</dbReference>
<dbReference type="Gene3D" id="3.65.10.10">
    <property type="entry name" value="Enolpyruvate transferase domain"/>
    <property type="match status" value="2"/>
</dbReference>
<feature type="binding site" evidence="9">
    <location>
        <position position="313"/>
    </location>
    <ligand>
        <name>3-phosphoshikimate</name>
        <dbReference type="ChEBI" id="CHEBI:145989"/>
    </ligand>
</feature>
<evidence type="ECO:0000259" key="10">
    <source>
        <dbReference type="Pfam" id="PF00275"/>
    </source>
</evidence>
<evidence type="ECO:0000256" key="8">
    <source>
        <dbReference type="ARBA" id="ARBA00044633"/>
    </source>
</evidence>